<dbReference type="InterPro" id="IPR011990">
    <property type="entry name" value="TPR-like_helical_dom_sf"/>
</dbReference>
<protein>
    <submittedName>
        <fullName evidence="3">Sulfotransferase domain protein</fullName>
    </submittedName>
</protein>
<dbReference type="eggNOG" id="COG0457">
    <property type="taxonomic scope" value="Bacteria"/>
</dbReference>
<organism evidence="3 4">
    <name type="scientific">Asticcacaulis biprosthecium C19</name>
    <dbReference type="NCBI Taxonomy" id="715226"/>
    <lineage>
        <taxon>Bacteria</taxon>
        <taxon>Pseudomonadati</taxon>
        <taxon>Pseudomonadota</taxon>
        <taxon>Alphaproteobacteria</taxon>
        <taxon>Caulobacterales</taxon>
        <taxon>Caulobacteraceae</taxon>
        <taxon>Asticcacaulis</taxon>
    </lineage>
</organism>
<dbReference type="SMART" id="SM00028">
    <property type="entry name" value="TPR"/>
    <property type="match status" value="4"/>
</dbReference>
<dbReference type="Gene3D" id="1.25.40.10">
    <property type="entry name" value="Tetratricopeptide repeat domain"/>
    <property type="match status" value="1"/>
</dbReference>
<gene>
    <name evidence="3" type="ORF">ABI_02200</name>
</gene>
<dbReference type="AlphaFoldDB" id="F4QIN0"/>
<dbReference type="InterPro" id="IPR027417">
    <property type="entry name" value="P-loop_NTPase"/>
</dbReference>
<feature type="repeat" description="TPR" evidence="2">
    <location>
        <begin position="153"/>
        <end position="186"/>
    </location>
</feature>
<dbReference type="PROSITE" id="PS50005">
    <property type="entry name" value="TPR"/>
    <property type="match status" value="1"/>
</dbReference>
<dbReference type="HOGENOM" id="CLU_017034_1_0_5"/>
<name>F4QIN0_9CAUL</name>
<reference evidence="4" key="1">
    <citation type="submission" date="2011-03" db="EMBL/GenBank/DDBJ databases">
        <title>Draft genome sequence of Brevundimonas diminuta.</title>
        <authorList>
            <person name="Brown P.J.B."/>
            <person name="Buechlein A."/>
            <person name="Hemmerich C."/>
            <person name="Brun Y.V."/>
        </authorList>
    </citation>
    <scope>NUCLEOTIDE SEQUENCE [LARGE SCALE GENOMIC DNA]</scope>
    <source>
        <strain evidence="4">C19</strain>
    </source>
</reference>
<proteinExistence type="predicted"/>
<evidence type="ECO:0000313" key="4">
    <source>
        <dbReference type="Proteomes" id="UP000006512"/>
    </source>
</evidence>
<dbReference type="PANTHER" id="PTHR12788">
    <property type="entry name" value="PROTEIN-TYROSINE SULFOTRANSFERASE 2"/>
    <property type="match status" value="1"/>
</dbReference>
<dbReference type="Pfam" id="PF13181">
    <property type="entry name" value="TPR_8"/>
    <property type="match status" value="1"/>
</dbReference>
<dbReference type="SUPFAM" id="SSF48452">
    <property type="entry name" value="TPR-like"/>
    <property type="match status" value="1"/>
</dbReference>
<dbReference type="SUPFAM" id="SSF52540">
    <property type="entry name" value="P-loop containing nucleoside triphosphate hydrolases"/>
    <property type="match status" value="1"/>
</dbReference>
<dbReference type="PANTHER" id="PTHR12788:SF10">
    <property type="entry name" value="PROTEIN-TYROSINE SULFOTRANSFERASE"/>
    <property type="match status" value="1"/>
</dbReference>
<dbReference type="STRING" id="715226.ABI_02200"/>
<keyword evidence="2" id="KW-0802">TPR repeat</keyword>
<dbReference type="InterPro" id="IPR026634">
    <property type="entry name" value="TPST-like"/>
</dbReference>
<dbReference type="GO" id="GO:0008476">
    <property type="term" value="F:protein-tyrosine sulfotransferase activity"/>
    <property type="evidence" value="ECO:0007669"/>
    <property type="project" value="InterPro"/>
</dbReference>
<dbReference type="Proteomes" id="UP000006512">
    <property type="component" value="Unassembled WGS sequence"/>
</dbReference>
<evidence type="ECO:0000256" key="2">
    <source>
        <dbReference type="PROSITE-ProRule" id="PRU00339"/>
    </source>
</evidence>
<dbReference type="EMBL" id="GL883077">
    <property type="protein sequence ID" value="EGF91789.1"/>
    <property type="molecule type" value="Genomic_DNA"/>
</dbReference>
<dbReference type="RefSeq" id="WP_006270955.1">
    <property type="nucleotide sequence ID" value="NZ_GL883077.1"/>
</dbReference>
<accession>F4QIN0</accession>
<sequence length="538" mass="60455">MPASKPISHQAIASGLRNPQLMQAALALHDNRLNEAEPILKRHLHDHPLDVAAIRMLAELAARIGRMKDSEGLLRRALEIAPEFGAARANLATVLYRQNRPGEAIAELNHLIVDDPDHIGYSNLKAAALGRIGEFEDALTLYEAVLKGWPKQPKVWMSYGHMLKTVGRTADGVTAYRRALELSPHLGEVWWSLANLKTVKFTPDDVAAMQAALETPGLNDEDRFHLDFALGKALEDAKRPAEAFAHYAAGNALRKKGLDYDAGDIERLVTAGSKLFTPEFFAERAGQGCPAPDVIFVVGMPRSGSTLVEQILSSHSLVEGTSELADIPNLAKRWSDYPRRLASLTPDNLRELGEEYLDRTRIQRKTDRPFFIDKLPNNWLHTAFIHLILPNAKIVDTRRHPLSCCFSNFKQHFAKGQAFTYDLTDLGRYYRDYVRLMAHVDGVLPGRVHRVIYEHMVEDTQTEVRALLSACGLDFEETCLRFHETERAVRTPSSEQVRQPIYKDGTEAWQAFEPWLEPLKTALGSVLHHYPDTAPDFK</sequence>
<dbReference type="Gene3D" id="3.40.50.300">
    <property type="entry name" value="P-loop containing nucleotide triphosphate hydrolases"/>
    <property type="match status" value="1"/>
</dbReference>
<dbReference type="Pfam" id="PF13469">
    <property type="entry name" value="Sulfotransfer_3"/>
    <property type="match status" value="1"/>
</dbReference>
<dbReference type="Pfam" id="PF14559">
    <property type="entry name" value="TPR_19"/>
    <property type="match status" value="1"/>
</dbReference>
<keyword evidence="4" id="KW-1185">Reference proteome</keyword>
<keyword evidence="1 3" id="KW-0808">Transferase</keyword>
<dbReference type="InterPro" id="IPR019734">
    <property type="entry name" value="TPR_rpt"/>
</dbReference>
<evidence type="ECO:0000256" key="1">
    <source>
        <dbReference type="ARBA" id="ARBA00022679"/>
    </source>
</evidence>
<evidence type="ECO:0000313" key="3">
    <source>
        <dbReference type="EMBL" id="EGF91789.1"/>
    </source>
</evidence>